<evidence type="ECO:0000259" key="15">
    <source>
        <dbReference type="PROSITE" id="PS50089"/>
    </source>
</evidence>
<organism evidence="16 17">
    <name type="scientific">Aspergillus homomorphus (strain CBS 101889)</name>
    <dbReference type="NCBI Taxonomy" id="1450537"/>
    <lineage>
        <taxon>Eukaryota</taxon>
        <taxon>Fungi</taxon>
        <taxon>Dikarya</taxon>
        <taxon>Ascomycota</taxon>
        <taxon>Pezizomycotina</taxon>
        <taxon>Eurotiomycetes</taxon>
        <taxon>Eurotiomycetidae</taxon>
        <taxon>Eurotiales</taxon>
        <taxon>Aspergillaceae</taxon>
        <taxon>Aspergillus</taxon>
        <taxon>Aspergillus subgen. Circumdati</taxon>
    </lineage>
</organism>
<dbReference type="GO" id="GO:0016567">
    <property type="term" value="P:protein ubiquitination"/>
    <property type="evidence" value="ECO:0007669"/>
    <property type="project" value="TreeGrafter"/>
</dbReference>
<keyword evidence="8" id="KW-0833">Ubl conjugation pathway</keyword>
<keyword evidence="7 12" id="KW-0863">Zinc-finger</keyword>
<reference evidence="16 17" key="1">
    <citation type="submission" date="2018-02" db="EMBL/GenBank/DDBJ databases">
        <title>The genomes of Aspergillus section Nigri reveals drivers in fungal speciation.</title>
        <authorList>
            <consortium name="DOE Joint Genome Institute"/>
            <person name="Vesth T.C."/>
            <person name="Nybo J."/>
            <person name="Theobald S."/>
            <person name="Brandl J."/>
            <person name="Frisvad J.C."/>
            <person name="Nielsen K.F."/>
            <person name="Lyhne E.K."/>
            <person name="Kogle M.E."/>
            <person name="Kuo A."/>
            <person name="Riley R."/>
            <person name="Clum A."/>
            <person name="Nolan M."/>
            <person name="Lipzen A."/>
            <person name="Salamov A."/>
            <person name="Henrissat B."/>
            <person name="Wiebenga A."/>
            <person name="De vries R.P."/>
            <person name="Grigoriev I.V."/>
            <person name="Mortensen U.H."/>
            <person name="Andersen M.R."/>
            <person name="Baker S.E."/>
        </authorList>
    </citation>
    <scope>NUCLEOTIDE SEQUENCE [LARGE SCALE GENOMIC DNA]</scope>
    <source>
        <strain evidence="16 17">CBS 101889</strain>
    </source>
</reference>
<protein>
    <recommendedName>
        <fullName evidence="3">RING-type E3 ubiquitin transferase</fullName>
        <ecNumber evidence="3">2.3.2.27</ecNumber>
    </recommendedName>
</protein>
<keyword evidence="17" id="KW-1185">Reference proteome</keyword>
<evidence type="ECO:0000256" key="4">
    <source>
        <dbReference type="ARBA" id="ARBA00022679"/>
    </source>
</evidence>
<accession>A0A395HZW8</accession>
<keyword evidence="6" id="KW-0479">Metal-binding</keyword>
<dbReference type="EMBL" id="KZ824280">
    <property type="protein sequence ID" value="RAL13096.1"/>
    <property type="molecule type" value="Genomic_DNA"/>
</dbReference>
<keyword evidence="10 14" id="KW-1133">Transmembrane helix</keyword>
<evidence type="ECO:0000256" key="6">
    <source>
        <dbReference type="ARBA" id="ARBA00022723"/>
    </source>
</evidence>
<dbReference type="VEuPathDB" id="FungiDB:BO97DRAFT_433829"/>
<evidence type="ECO:0000256" key="3">
    <source>
        <dbReference type="ARBA" id="ARBA00012483"/>
    </source>
</evidence>
<dbReference type="AlphaFoldDB" id="A0A395HZW8"/>
<feature type="region of interest" description="Disordered" evidence="13">
    <location>
        <begin position="85"/>
        <end position="107"/>
    </location>
</feature>
<dbReference type="PANTHER" id="PTHR45977:SF4">
    <property type="entry name" value="RING-TYPE DOMAIN-CONTAINING PROTEIN"/>
    <property type="match status" value="1"/>
</dbReference>
<evidence type="ECO:0000256" key="9">
    <source>
        <dbReference type="ARBA" id="ARBA00022833"/>
    </source>
</evidence>
<dbReference type="Pfam" id="PF13639">
    <property type="entry name" value="zf-RING_2"/>
    <property type="match status" value="1"/>
</dbReference>
<dbReference type="RefSeq" id="XP_025552250.1">
    <property type="nucleotide sequence ID" value="XM_025697633.1"/>
</dbReference>
<evidence type="ECO:0000256" key="1">
    <source>
        <dbReference type="ARBA" id="ARBA00000900"/>
    </source>
</evidence>
<feature type="domain" description="RING-type" evidence="15">
    <location>
        <begin position="143"/>
        <end position="183"/>
    </location>
</feature>
<gene>
    <name evidence="16" type="ORF">BO97DRAFT_433829</name>
</gene>
<evidence type="ECO:0000256" key="2">
    <source>
        <dbReference type="ARBA" id="ARBA00004141"/>
    </source>
</evidence>
<feature type="transmembrane region" description="Helical" evidence="14">
    <location>
        <begin position="13"/>
        <end position="33"/>
    </location>
</feature>
<dbReference type="GeneID" id="37201922"/>
<dbReference type="GO" id="GO:0061630">
    <property type="term" value="F:ubiquitin protein ligase activity"/>
    <property type="evidence" value="ECO:0007669"/>
    <property type="project" value="UniProtKB-EC"/>
</dbReference>
<proteinExistence type="predicted"/>
<dbReference type="SUPFAM" id="SSF57850">
    <property type="entry name" value="RING/U-box"/>
    <property type="match status" value="1"/>
</dbReference>
<evidence type="ECO:0000256" key="7">
    <source>
        <dbReference type="ARBA" id="ARBA00022771"/>
    </source>
</evidence>
<sequence>MDIKRANAHAGRTIGYCFVGAVPVVICIIIIILKLKSSRRARYQSSDSSSNLRSPRAPATYGRSRKKTLSRTALDEIPIYRIEKSPGSRRRSSSPDMERGISCQRSNTNRPRCTFTLEHPDQDLVLREPISSVGGSTTIDLVCAICTENYTEGQLVRSLACHHRYHAKCIDDWLVNAAGSCPLWYVRRACFRASSETHLVLT</sequence>
<keyword evidence="5 14" id="KW-0812">Transmembrane</keyword>
<dbReference type="PANTHER" id="PTHR45977">
    <property type="entry name" value="TARGET OF ERK KINASE MPK-1"/>
    <property type="match status" value="1"/>
</dbReference>
<name>A0A395HZW8_ASPHC</name>
<feature type="region of interest" description="Disordered" evidence="13">
    <location>
        <begin position="43"/>
        <end position="68"/>
    </location>
</feature>
<dbReference type="GO" id="GO:0006511">
    <property type="term" value="P:ubiquitin-dependent protein catabolic process"/>
    <property type="evidence" value="ECO:0007669"/>
    <property type="project" value="TreeGrafter"/>
</dbReference>
<comment type="subcellular location">
    <subcellularLocation>
        <location evidence="2">Membrane</location>
        <topology evidence="2">Multi-pass membrane protein</topology>
    </subcellularLocation>
</comment>
<evidence type="ECO:0000256" key="14">
    <source>
        <dbReference type="SAM" id="Phobius"/>
    </source>
</evidence>
<dbReference type="OrthoDB" id="8062037at2759"/>
<dbReference type="InterPro" id="IPR013083">
    <property type="entry name" value="Znf_RING/FYVE/PHD"/>
</dbReference>
<evidence type="ECO:0000313" key="16">
    <source>
        <dbReference type="EMBL" id="RAL13096.1"/>
    </source>
</evidence>
<evidence type="ECO:0000256" key="5">
    <source>
        <dbReference type="ARBA" id="ARBA00022692"/>
    </source>
</evidence>
<evidence type="ECO:0000256" key="12">
    <source>
        <dbReference type="PROSITE-ProRule" id="PRU00175"/>
    </source>
</evidence>
<keyword evidence="11 14" id="KW-0472">Membrane</keyword>
<evidence type="ECO:0000256" key="13">
    <source>
        <dbReference type="SAM" id="MobiDB-lite"/>
    </source>
</evidence>
<dbReference type="Proteomes" id="UP000248961">
    <property type="component" value="Unassembled WGS sequence"/>
</dbReference>
<comment type="catalytic activity">
    <reaction evidence="1">
        <text>S-ubiquitinyl-[E2 ubiquitin-conjugating enzyme]-L-cysteine + [acceptor protein]-L-lysine = [E2 ubiquitin-conjugating enzyme]-L-cysteine + N(6)-ubiquitinyl-[acceptor protein]-L-lysine.</text>
        <dbReference type="EC" id="2.3.2.27"/>
    </reaction>
</comment>
<evidence type="ECO:0000256" key="11">
    <source>
        <dbReference type="ARBA" id="ARBA00023136"/>
    </source>
</evidence>
<evidence type="ECO:0000256" key="10">
    <source>
        <dbReference type="ARBA" id="ARBA00022989"/>
    </source>
</evidence>
<dbReference type="PROSITE" id="PS50089">
    <property type="entry name" value="ZF_RING_2"/>
    <property type="match status" value="1"/>
</dbReference>
<evidence type="ECO:0000256" key="8">
    <source>
        <dbReference type="ARBA" id="ARBA00022786"/>
    </source>
</evidence>
<dbReference type="EC" id="2.3.2.27" evidence="3"/>
<dbReference type="STRING" id="1450537.A0A395HZW8"/>
<keyword evidence="9" id="KW-0862">Zinc</keyword>
<evidence type="ECO:0000313" key="17">
    <source>
        <dbReference type="Proteomes" id="UP000248961"/>
    </source>
</evidence>
<dbReference type="InterPro" id="IPR001841">
    <property type="entry name" value="Znf_RING"/>
</dbReference>
<dbReference type="Gene3D" id="3.30.40.10">
    <property type="entry name" value="Zinc/RING finger domain, C3HC4 (zinc finger)"/>
    <property type="match status" value="1"/>
</dbReference>
<keyword evidence="4" id="KW-0808">Transferase</keyword>
<dbReference type="SMART" id="SM00184">
    <property type="entry name" value="RING"/>
    <property type="match status" value="1"/>
</dbReference>
<dbReference type="GO" id="GO:0008270">
    <property type="term" value="F:zinc ion binding"/>
    <property type="evidence" value="ECO:0007669"/>
    <property type="project" value="UniProtKB-KW"/>
</dbReference>
<dbReference type="GO" id="GO:0016020">
    <property type="term" value="C:membrane"/>
    <property type="evidence" value="ECO:0007669"/>
    <property type="project" value="UniProtKB-SubCell"/>
</dbReference>